<evidence type="ECO:0008006" key="4">
    <source>
        <dbReference type="Google" id="ProtNLM"/>
    </source>
</evidence>
<dbReference type="EMBL" id="FOCQ01000008">
    <property type="protein sequence ID" value="SEN26622.1"/>
    <property type="molecule type" value="Genomic_DNA"/>
</dbReference>
<dbReference type="OrthoDB" id="1683589at2"/>
<organism evidence="2 3">
    <name type="scientific">Lihuaxuella thermophila</name>
    <dbReference type="NCBI Taxonomy" id="1173111"/>
    <lineage>
        <taxon>Bacteria</taxon>
        <taxon>Bacillati</taxon>
        <taxon>Bacillota</taxon>
        <taxon>Bacilli</taxon>
        <taxon>Bacillales</taxon>
        <taxon>Thermoactinomycetaceae</taxon>
        <taxon>Lihuaxuella</taxon>
    </lineage>
</organism>
<dbReference type="Pfam" id="PF11167">
    <property type="entry name" value="DUF2953"/>
    <property type="match status" value="1"/>
</dbReference>
<name>A0A1H8F4L0_9BACL</name>
<protein>
    <recommendedName>
        <fullName evidence="4">DUF2953 domain-containing protein</fullName>
    </recommendedName>
</protein>
<dbReference type="STRING" id="1173111.SAMN05444955_1089"/>
<dbReference type="InterPro" id="IPR021338">
    <property type="entry name" value="DUF2953"/>
</dbReference>
<gene>
    <name evidence="2" type="ORF">SAMN05444955_1089</name>
</gene>
<feature type="transmembrane region" description="Helical" evidence="1">
    <location>
        <begin position="38"/>
        <end position="65"/>
    </location>
</feature>
<sequence length="268" mass="30697">MVGSPTGTILPHRYEQQESSPLVYNSIHLPKLPDNGRWLGLILFLIIAVILLILLVFFVISWFIVVRIEIIFKREAGNDRSEIKVSALGGILRFHMKFPQLKWEGLGRGMGLKSEAEAESVATPDLNRQKRFRVTRQTIRKGKAVYRRMLRDIDDLFGTVRWFLSKVTCEKLEWRTTLGTGDAAEAGVLTGIAWGIKTTLVGVLGSYTRWDEPPRLSVDPAFHHAVLQTHFHSIIRFRLGHAILGIKRLLLHKRQGRERKWQTTPFRA</sequence>
<dbReference type="Proteomes" id="UP000199695">
    <property type="component" value="Unassembled WGS sequence"/>
</dbReference>
<keyword evidence="1" id="KW-1133">Transmembrane helix</keyword>
<reference evidence="2 3" key="1">
    <citation type="submission" date="2016-10" db="EMBL/GenBank/DDBJ databases">
        <authorList>
            <person name="de Groot N.N."/>
        </authorList>
    </citation>
    <scope>NUCLEOTIDE SEQUENCE [LARGE SCALE GENOMIC DNA]</scope>
    <source>
        <strain evidence="2 3">DSM 46701</strain>
    </source>
</reference>
<keyword evidence="1" id="KW-0812">Transmembrane</keyword>
<evidence type="ECO:0000313" key="2">
    <source>
        <dbReference type="EMBL" id="SEN26622.1"/>
    </source>
</evidence>
<dbReference type="AlphaFoldDB" id="A0A1H8F4L0"/>
<accession>A0A1H8F4L0</accession>
<keyword evidence="3" id="KW-1185">Reference proteome</keyword>
<proteinExistence type="predicted"/>
<keyword evidence="1" id="KW-0472">Membrane</keyword>
<evidence type="ECO:0000256" key="1">
    <source>
        <dbReference type="SAM" id="Phobius"/>
    </source>
</evidence>
<evidence type="ECO:0000313" key="3">
    <source>
        <dbReference type="Proteomes" id="UP000199695"/>
    </source>
</evidence>